<protein>
    <recommendedName>
        <fullName evidence="3">LTD domain-containing protein</fullName>
    </recommendedName>
</protein>
<proteinExistence type="predicted"/>
<keyword evidence="2" id="KW-0472">Membrane</keyword>
<dbReference type="PROSITE" id="PS51841">
    <property type="entry name" value="LTD"/>
    <property type="match status" value="1"/>
</dbReference>
<dbReference type="InterPro" id="IPR036415">
    <property type="entry name" value="Lamin_tail_dom_sf"/>
</dbReference>
<feature type="transmembrane region" description="Helical" evidence="2">
    <location>
        <begin position="232"/>
        <end position="254"/>
    </location>
</feature>
<dbReference type="SUPFAM" id="SSF74853">
    <property type="entry name" value="Lamin A/C globular tail domain"/>
    <property type="match status" value="1"/>
</dbReference>
<dbReference type="Gene3D" id="2.60.40.1260">
    <property type="entry name" value="Lamin Tail domain"/>
    <property type="match status" value="1"/>
</dbReference>
<organism evidence="4 5">
    <name type="scientific">Candidatus Wildermuthbacteria bacterium GWA2_46_15</name>
    <dbReference type="NCBI Taxonomy" id="1802443"/>
    <lineage>
        <taxon>Bacteria</taxon>
        <taxon>Candidatus Wildermuthiibacteriota</taxon>
    </lineage>
</organism>
<feature type="region of interest" description="Disordered" evidence="1">
    <location>
        <begin position="136"/>
        <end position="208"/>
    </location>
</feature>
<evidence type="ECO:0000313" key="5">
    <source>
        <dbReference type="Proteomes" id="UP000179245"/>
    </source>
</evidence>
<dbReference type="InterPro" id="IPR001322">
    <property type="entry name" value="Lamin_tail_dom"/>
</dbReference>
<keyword evidence="2" id="KW-1133">Transmembrane helix</keyword>
<dbReference type="Proteomes" id="UP000179245">
    <property type="component" value="Unassembled WGS sequence"/>
</dbReference>
<accession>A0A1G2QQA9</accession>
<evidence type="ECO:0000256" key="1">
    <source>
        <dbReference type="SAM" id="MobiDB-lite"/>
    </source>
</evidence>
<dbReference type="STRING" id="1802443.A2117_02440"/>
<evidence type="ECO:0000313" key="4">
    <source>
        <dbReference type="EMBL" id="OHA62810.1"/>
    </source>
</evidence>
<dbReference type="AlphaFoldDB" id="A0A1G2QQA9"/>
<dbReference type="Pfam" id="PF00932">
    <property type="entry name" value="LTD"/>
    <property type="match status" value="1"/>
</dbReference>
<feature type="compositionally biased region" description="Basic and acidic residues" evidence="1">
    <location>
        <begin position="195"/>
        <end position="208"/>
    </location>
</feature>
<evidence type="ECO:0000256" key="2">
    <source>
        <dbReference type="SAM" id="Phobius"/>
    </source>
</evidence>
<evidence type="ECO:0000259" key="3">
    <source>
        <dbReference type="PROSITE" id="PS51841"/>
    </source>
</evidence>
<comment type="caution">
    <text evidence="4">The sequence shown here is derived from an EMBL/GenBank/DDBJ whole genome shotgun (WGS) entry which is preliminary data.</text>
</comment>
<gene>
    <name evidence="4" type="ORF">A2117_02440</name>
</gene>
<feature type="domain" description="LTD" evidence="3">
    <location>
        <begin position="28"/>
        <end position="144"/>
    </location>
</feature>
<dbReference type="EMBL" id="MHTO01000003">
    <property type="protein sequence ID" value="OHA62810.1"/>
    <property type="molecule type" value="Genomic_DNA"/>
</dbReference>
<reference evidence="4 5" key="1">
    <citation type="journal article" date="2016" name="Nat. Commun.">
        <title>Thousands of microbial genomes shed light on interconnected biogeochemical processes in an aquifer system.</title>
        <authorList>
            <person name="Anantharaman K."/>
            <person name="Brown C.T."/>
            <person name="Hug L.A."/>
            <person name="Sharon I."/>
            <person name="Castelle C.J."/>
            <person name="Probst A.J."/>
            <person name="Thomas B.C."/>
            <person name="Singh A."/>
            <person name="Wilkins M.J."/>
            <person name="Karaoz U."/>
            <person name="Brodie E.L."/>
            <person name="Williams K.H."/>
            <person name="Hubbard S.S."/>
            <person name="Banfield J.F."/>
        </authorList>
    </citation>
    <scope>NUCLEOTIDE SEQUENCE [LARGE SCALE GENOMIC DNA]</scope>
</reference>
<sequence>MIITNNQLFVNTLFSVVLFLLLFSPLRSFGSQPADVIFSEIAWMGTIASANKEWVELYNNSDATIDLEGWRIVAEDGIPNVGLTGKIIPNGFYLLERTRDDSVPGVVAQQIYTGALENSGENLRLLDEKGDLVDEIRGENGWPGGDNSTKRTLAREDSWSTSSAVEGSPGEKNKVLVPAESQGQKPESAIVNTENPERIRPEENRPEDPVLAAASQSNVREIKSGSFSSLDVLGLALLIAALSGIAILVLKVVVDKSKA</sequence>
<name>A0A1G2QQA9_9BACT</name>
<keyword evidence="2" id="KW-0812">Transmembrane</keyword>